<feature type="transmembrane region" description="Helical" evidence="19">
    <location>
        <begin position="111"/>
        <end position="135"/>
    </location>
</feature>
<comment type="subcellular location">
    <subcellularLocation>
        <location evidence="1">Cytoplasmic vesicle membrane</location>
        <topology evidence="1">Multi-pass membrane protein</topology>
    </subcellularLocation>
    <subcellularLocation>
        <location evidence="11">Presynapse</location>
    </subcellularLocation>
</comment>
<evidence type="ECO:0000313" key="21">
    <source>
        <dbReference type="EMBL" id="KAL3868549.1"/>
    </source>
</evidence>
<proteinExistence type="inferred from homology"/>
<evidence type="ECO:0000256" key="9">
    <source>
        <dbReference type="ARBA" id="ARBA00023273"/>
    </source>
</evidence>
<evidence type="ECO:0000256" key="15">
    <source>
        <dbReference type="ARBA" id="ARBA00039542"/>
    </source>
</evidence>
<dbReference type="EMBL" id="JBJQND010000008">
    <property type="protein sequence ID" value="KAL3868549.1"/>
    <property type="molecule type" value="Genomic_DNA"/>
</dbReference>
<dbReference type="GO" id="GO:0140800">
    <property type="term" value="F:gamma-aminobutyric acid:proton antiporter activity"/>
    <property type="evidence" value="ECO:0007669"/>
    <property type="project" value="UniProtKB-ARBA"/>
</dbReference>
<keyword evidence="6 19" id="KW-1133">Transmembrane helix</keyword>
<feature type="transmembrane region" description="Helical" evidence="19">
    <location>
        <begin position="305"/>
        <end position="323"/>
    </location>
</feature>
<accession>A0ABD3W3U1</accession>
<evidence type="ECO:0000256" key="4">
    <source>
        <dbReference type="ARBA" id="ARBA00022692"/>
    </source>
</evidence>
<comment type="catalytic activity">
    <reaction evidence="14">
        <text>4-aminobutanoate(out) + n H(+)(in) = 4-aminobutanoate(in) + n H(+)(out)</text>
        <dbReference type="Rhea" id="RHEA:70979"/>
        <dbReference type="ChEBI" id="CHEBI:15378"/>
        <dbReference type="ChEBI" id="CHEBI:59888"/>
    </reaction>
</comment>
<organism evidence="21 22">
    <name type="scientific">Sinanodonta woodiana</name>
    <name type="common">Chinese pond mussel</name>
    <name type="synonym">Anodonta woodiana</name>
    <dbReference type="NCBI Taxonomy" id="1069815"/>
    <lineage>
        <taxon>Eukaryota</taxon>
        <taxon>Metazoa</taxon>
        <taxon>Spiralia</taxon>
        <taxon>Lophotrochozoa</taxon>
        <taxon>Mollusca</taxon>
        <taxon>Bivalvia</taxon>
        <taxon>Autobranchia</taxon>
        <taxon>Heteroconchia</taxon>
        <taxon>Palaeoheterodonta</taxon>
        <taxon>Unionida</taxon>
        <taxon>Unionoidea</taxon>
        <taxon>Unionidae</taxon>
        <taxon>Unioninae</taxon>
        <taxon>Sinanodonta</taxon>
    </lineage>
</organism>
<keyword evidence="5" id="KW-0532">Neurotransmitter transport</keyword>
<evidence type="ECO:0000256" key="6">
    <source>
        <dbReference type="ARBA" id="ARBA00022989"/>
    </source>
</evidence>
<feature type="domain" description="Amino acid transporter transmembrane" evidence="20">
    <location>
        <begin position="79"/>
        <end position="472"/>
    </location>
</feature>
<evidence type="ECO:0000256" key="8">
    <source>
        <dbReference type="ARBA" id="ARBA00023136"/>
    </source>
</evidence>
<keyword evidence="7" id="KW-0770">Synapse</keyword>
<evidence type="ECO:0000256" key="7">
    <source>
        <dbReference type="ARBA" id="ARBA00023018"/>
    </source>
</evidence>
<dbReference type="AlphaFoldDB" id="A0ABD3W3U1"/>
<sequence>MANCFFNIYRCFRLNCPRFFSSKEERVRFAKYPSFQEEIDLAEVSNGTVWKRDSLKGVSEINSCGDLTRRDAEGLGTKKITEWQAAWNVTNAIQGMFIVSFPFAVLQGGYWAVFAMVLVAYICCHTGKILVDCLYENDENGSKVRVRDSYVDIAEHVWGKRFGGKIVNCAQIIELLMTCILYVLLCGDLMSGSFPYGPIDLSSWIMIMTTFLLPCAFLQSLRSVSWLSFWCTVAHMAINAIIIIYCFTKAAEWKWTAVQVKIDIWTFPISLGIVVFSYTSQIFLPTLEGNLIEKGKFSCMMNWTHIAAAVFKALFSYIGFLTWGEDTQEVITNNLPTESFKIVVNMILVIKALFSYPLPYFAVVELIETALFQGSSKTLFPSCSDDNLSLKVWALALRIGLVLLTTLLAIFIPHFAILMGLIGSFTGTMLSFVWPCCFHLKIKWSKLKWYQKGLDIGIILLGVVFGSIGIYYSVHALSRAFRGLPTNPEKSPIPIVPKINSGKN</sequence>
<evidence type="ECO:0000256" key="13">
    <source>
        <dbReference type="ARBA" id="ARBA00035961"/>
    </source>
</evidence>
<dbReference type="GO" id="GO:0060077">
    <property type="term" value="C:inhibitory synapse"/>
    <property type="evidence" value="ECO:0007669"/>
    <property type="project" value="UniProtKB-ARBA"/>
</dbReference>
<reference evidence="21 22" key="1">
    <citation type="submission" date="2024-11" db="EMBL/GenBank/DDBJ databases">
        <title>Chromosome-level genome assembly of the freshwater bivalve Anodonta woodiana.</title>
        <authorList>
            <person name="Chen X."/>
        </authorList>
    </citation>
    <scope>NUCLEOTIDE SEQUENCE [LARGE SCALE GENOMIC DNA]</scope>
    <source>
        <strain evidence="21">MN2024</strain>
        <tissue evidence="21">Gills</tissue>
    </source>
</reference>
<evidence type="ECO:0000256" key="11">
    <source>
        <dbReference type="ARBA" id="ARBA00034106"/>
    </source>
</evidence>
<feature type="transmembrane region" description="Helical" evidence="19">
    <location>
        <begin position="226"/>
        <end position="245"/>
    </location>
</feature>
<name>A0ABD3W3U1_SINWO</name>
<gene>
    <name evidence="21" type="ORF">ACJMK2_041350</name>
</gene>
<dbReference type="FunFam" id="1.20.1740.10:FF:000062">
    <property type="entry name" value="Vesicular inhibitory amino acid transporter"/>
    <property type="match status" value="1"/>
</dbReference>
<comment type="similarity">
    <text evidence="2">Belongs to the amino acid/polyamine transporter 2 family.</text>
</comment>
<feature type="transmembrane region" description="Helical" evidence="19">
    <location>
        <begin position="388"/>
        <end position="412"/>
    </location>
</feature>
<evidence type="ECO:0000256" key="3">
    <source>
        <dbReference type="ARBA" id="ARBA00022448"/>
    </source>
</evidence>
<feature type="transmembrane region" description="Helical" evidence="19">
    <location>
        <begin position="265"/>
        <end position="284"/>
    </location>
</feature>
<dbReference type="GO" id="GO:0006836">
    <property type="term" value="P:neurotransmitter transport"/>
    <property type="evidence" value="ECO:0007669"/>
    <property type="project" value="UniProtKB-KW"/>
</dbReference>
<dbReference type="GO" id="GO:0015187">
    <property type="term" value="F:glycine transmembrane transporter activity"/>
    <property type="evidence" value="ECO:0007669"/>
    <property type="project" value="UniProtKB-ARBA"/>
</dbReference>
<comment type="function">
    <text evidence="18">Antiporter that exchanges vesicular protons for cytosolic 4-aminobutanoate or to a lesser extend glycine, thus allowing their secretion from nerve terminals. The transport is equally dependent on the chemical and electrical components of the proton gradient. May also transport beta-alanine. Acidification of GABAergic synaptic vesicles is a prerequisite for 4-aminobutanoate uptake.</text>
</comment>
<evidence type="ECO:0000256" key="2">
    <source>
        <dbReference type="ARBA" id="ARBA00008066"/>
    </source>
</evidence>
<comment type="caution">
    <text evidence="21">The sequence shown here is derived from an EMBL/GenBank/DDBJ whole genome shotgun (WGS) entry which is preliminary data.</text>
</comment>
<feature type="transmembrane region" description="Helical" evidence="19">
    <location>
        <begin position="343"/>
        <end position="367"/>
    </location>
</feature>
<evidence type="ECO:0000256" key="1">
    <source>
        <dbReference type="ARBA" id="ARBA00004439"/>
    </source>
</evidence>
<dbReference type="GO" id="GO:0030659">
    <property type="term" value="C:cytoplasmic vesicle membrane"/>
    <property type="evidence" value="ECO:0007669"/>
    <property type="project" value="UniProtKB-SubCell"/>
</dbReference>
<feature type="transmembrane region" description="Helical" evidence="19">
    <location>
        <begin position="201"/>
        <end position="219"/>
    </location>
</feature>
<evidence type="ECO:0000256" key="16">
    <source>
        <dbReference type="ARBA" id="ARBA00041574"/>
    </source>
</evidence>
<evidence type="ECO:0000256" key="10">
    <source>
        <dbReference type="ARBA" id="ARBA00023329"/>
    </source>
</evidence>
<evidence type="ECO:0000256" key="14">
    <source>
        <dbReference type="ARBA" id="ARBA00036440"/>
    </source>
</evidence>
<evidence type="ECO:0000313" key="22">
    <source>
        <dbReference type="Proteomes" id="UP001634394"/>
    </source>
</evidence>
<dbReference type="PANTHER" id="PTHR22950:SF689">
    <property type="entry name" value="VESICULAR INHIBITORY AMINO ACID TRANSPORTER"/>
    <property type="match status" value="1"/>
</dbReference>
<evidence type="ECO:0000256" key="18">
    <source>
        <dbReference type="ARBA" id="ARBA00046163"/>
    </source>
</evidence>
<dbReference type="InterPro" id="IPR013057">
    <property type="entry name" value="AA_transpt_TM"/>
</dbReference>
<dbReference type="GO" id="GO:0098793">
    <property type="term" value="C:presynapse"/>
    <property type="evidence" value="ECO:0007669"/>
    <property type="project" value="UniProtKB-SubCell"/>
</dbReference>
<comment type="catalytic activity">
    <reaction evidence="13">
        <text>glycine(out) + n H(+)(in) = glycine(in) + n H(+)(out)</text>
        <dbReference type="Rhea" id="RHEA:70983"/>
        <dbReference type="ChEBI" id="CHEBI:15378"/>
        <dbReference type="ChEBI" id="CHEBI:57305"/>
    </reaction>
</comment>
<evidence type="ECO:0000256" key="12">
    <source>
        <dbReference type="ARBA" id="ARBA00035892"/>
    </source>
</evidence>
<evidence type="ECO:0000256" key="5">
    <source>
        <dbReference type="ARBA" id="ARBA00022775"/>
    </source>
</evidence>
<keyword evidence="4 19" id="KW-0812">Transmembrane</keyword>
<protein>
    <recommendedName>
        <fullName evidence="15">Vesicular inhibitory amino acid transporter</fullName>
    </recommendedName>
    <alternativeName>
        <fullName evidence="16">Solute carrier family 32 member 1</fullName>
    </alternativeName>
    <alternativeName>
        <fullName evidence="17">Vesicular GABA transporter</fullName>
    </alternativeName>
</protein>
<keyword evidence="8 19" id="KW-0472">Membrane</keyword>
<keyword evidence="22" id="KW-1185">Reference proteome</keyword>
<dbReference type="PANTHER" id="PTHR22950">
    <property type="entry name" value="AMINO ACID TRANSPORTER"/>
    <property type="match status" value="1"/>
</dbReference>
<dbReference type="Pfam" id="PF01490">
    <property type="entry name" value="Aa_trans"/>
    <property type="match status" value="1"/>
</dbReference>
<keyword evidence="9" id="KW-0966">Cell projection</keyword>
<feature type="transmembrane region" description="Helical" evidence="19">
    <location>
        <begin position="166"/>
        <end position="185"/>
    </location>
</feature>
<feature type="transmembrane region" description="Helical" evidence="19">
    <location>
        <begin position="454"/>
        <end position="474"/>
    </location>
</feature>
<evidence type="ECO:0000259" key="20">
    <source>
        <dbReference type="Pfam" id="PF01490"/>
    </source>
</evidence>
<dbReference type="GO" id="GO:0051939">
    <property type="term" value="P:gamma-aminobutyric acid import"/>
    <property type="evidence" value="ECO:0007669"/>
    <property type="project" value="UniProtKB-ARBA"/>
</dbReference>
<comment type="catalytic activity">
    <reaction evidence="12">
        <text>beta-alanine(out) + n H(+)(in) = beta-alanine(in) + n H(+)(out)</text>
        <dbReference type="Rhea" id="RHEA:70987"/>
        <dbReference type="ChEBI" id="CHEBI:15378"/>
        <dbReference type="ChEBI" id="CHEBI:57966"/>
    </reaction>
</comment>
<evidence type="ECO:0000256" key="19">
    <source>
        <dbReference type="SAM" id="Phobius"/>
    </source>
</evidence>
<dbReference type="Gene3D" id="1.20.1740.10">
    <property type="entry name" value="Amino acid/polyamine transporter I"/>
    <property type="match status" value="1"/>
</dbReference>
<dbReference type="Proteomes" id="UP001634394">
    <property type="component" value="Unassembled WGS sequence"/>
</dbReference>
<keyword evidence="10" id="KW-0968">Cytoplasmic vesicle</keyword>
<evidence type="ECO:0000256" key="17">
    <source>
        <dbReference type="ARBA" id="ARBA00042394"/>
    </source>
</evidence>
<keyword evidence="3" id="KW-0813">Transport</keyword>